<evidence type="ECO:0000313" key="1">
    <source>
        <dbReference type="EMBL" id="GAH01746.1"/>
    </source>
</evidence>
<sequence>SGAFYLKIKFDIAIISNQFYINISKTLIIH</sequence>
<feature type="non-terminal residue" evidence="1">
    <location>
        <position position="1"/>
    </location>
</feature>
<accession>X1C0V5</accession>
<organism evidence="1">
    <name type="scientific">marine sediment metagenome</name>
    <dbReference type="NCBI Taxonomy" id="412755"/>
    <lineage>
        <taxon>unclassified sequences</taxon>
        <taxon>metagenomes</taxon>
        <taxon>ecological metagenomes</taxon>
    </lineage>
</organism>
<comment type="caution">
    <text evidence="1">The sequence shown here is derived from an EMBL/GenBank/DDBJ whole genome shotgun (WGS) entry which is preliminary data.</text>
</comment>
<dbReference type="AlphaFoldDB" id="X1C0V5"/>
<name>X1C0V5_9ZZZZ</name>
<dbReference type="EMBL" id="BART01020235">
    <property type="protein sequence ID" value="GAH01746.1"/>
    <property type="molecule type" value="Genomic_DNA"/>
</dbReference>
<reference evidence="1" key="1">
    <citation type="journal article" date="2014" name="Front. Microbiol.">
        <title>High frequency of phylogenetically diverse reductive dehalogenase-homologous genes in deep subseafloor sedimentary metagenomes.</title>
        <authorList>
            <person name="Kawai M."/>
            <person name="Futagami T."/>
            <person name="Toyoda A."/>
            <person name="Takaki Y."/>
            <person name="Nishi S."/>
            <person name="Hori S."/>
            <person name="Arai W."/>
            <person name="Tsubouchi T."/>
            <person name="Morono Y."/>
            <person name="Uchiyama I."/>
            <person name="Ito T."/>
            <person name="Fujiyama A."/>
            <person name="Inagaki F."/>
            <person name="Takami H."/>
        </authorList>
    </citation>
    <scope>NUCLEOTIDE SEQUENCE</scope>
    <source>
        <strain evidence="1">Expedition CK06-06</strain>
    </source>
</reference>
<gene>
    <name evidence="1" type="ORF">S01H4_37629</name>
</gene>
<proteinExistence type="predicted"/>
<protein>
    <submittedName>
        <fullName evidence="1">Uncharacterized protein</fullName>
    </submittedName>
</protein>